<name>A0ABW2AVW9_9MICO</name>
<dbReference type="Pfam" id="PF02909">
    <property type="entry name" value="TetR_C_1"/>
    <property type="match status" value="1"/>
</dbReference>
<keyword evidence="3" id="KW-0804">Transcription</keyword>
<evidence type="ECO:0000256" key="1">
    <source>
        <dbReference type="ARBA" id="ARBA00023015"/>
    </source>
</evidence>
<dbReference type="InterPro" id="IPR050109">
    <property type="entry name" value="HTH-type_TetR-like_transc_reg"/>
</dbReference>
<keyword evidence="2 4" id="KW-0238">DNA-binding</keyword>
<comment type="caution">
    <text evidence="6">The sequence shown here is derived from an EMBL/GenBank/DDBJ whole genome shotgun (WGS) entry which is preliminary data.</text>
</comment>
<dbReference type="RefSeq" id="WP_377824284.1">
    <property type="nucleotide sequence ID" value="NZ_JBHSWJ010000002.1"/>
</dbReference>
<keyword evidence="7" id="KW-1185">Reference proteome</keyword>
<sequence length="181" mass="19170">MPAGPATARRTADDVVDAALEILSSHGLPGLSMRRIADYLDLQPSALYWHFPNKQSLLAAVSQRILAPLSDSDATSLQQAAQAFRDALLTHRDGAELVYSSYALGLSDMPALTLFEAAAAGAPEAATAARTAVHYVLGFVFFEQQQEFAARLGVIDEPDADRDAEFAAGVALLEAGLRPGT</sequence>
<evidence type="ECO:0000256" key="4">
    <source>
        <dbReference type="PROSITE-ProRule" id="PRU00335"/>
    </source>
</evidence>
<dbReference type="SUPFAM" id="SSF48498">
    <property type="entry name" value="Tetracyclin repressor-like, C-terminal domain"/>
    <property type="match status" value="1"/>
</dbReference>
<dbReference type="Pfam" id="PF00440">
    <property type="entry name" value="TetR_N"/>
    <property type="match status" value="1"/>
</dbReference>
<dbReference type="InterPro" id="IPR036271">
    <property type="entry name" value="Tet_transcr_reg_TetR-rel_C_sf"/>
</dbReference>
<dbReference type="Proteomes" id="UP001596356">
    <property type="component" value="Unassembled WGS sequence"/>
</dbReference>
<organism evidence="6 7">
    <name type="scientific">Branchiibius cervicis</name>
    <dbReference type="NCBI Taxonomy" id="908252"/>
    <lineage>
        <taxon>Bacteria</taxon>
        <taxon>Bacillati</taxon>
        <taxon>Actinomycetota</taxon>
        <taxon>Actinomycetes</taxon>
        <taxon>Micrococcales</taxon>
        <taxon>Dermacoccaceae</taxon>
        <taxon>Branchiibius</taxon>
    </lineage>
</organism>
<dbReference type="Gene3D" id="1.10.357.10">
    <property type="entry name" value="Tetracycline Repressor, domain 2"/>
    <property type="match status" value="1"/>
</dbReference>
<evidence type="ECO:0000259" key="5">
    <source>
        <dbReference type="PROSITE" id="PS50977"/>
    </source>
</evidence>
<dbReference type="InterPro" id="IPR009057">
    <property type="entry name" value="Homeodomain-like_sf"/>
</dbReference>
<feature type="DNA-binding region" description="H-T-H motif" evidence="4">
    <location>
        <begin position="32"/>
        <end position="51"/>
    </location>
</feature>
<evidence type="ECO:0000313" key="7">
    <source>
        <dbReference type="Proteomes" id="UP001596356"/>
    </source>
</evidence>
<evidence type="ECO:0000256" key="2">
    <source>
        <dbReference type="ARBA" id="ARBA00023125"/>
    </source>
</evidence>
<reference evidence="7" key="1">
    <citation type="journal article" date="2019" name="Int. J. Syst. Evol. Microbiol.">
        <title>The Global Catalogue of Microorganisms (GCM) 10K type strain sequencing project: providing services to taxonomists for standard genome sequencing and annotation.</title>
        <authorList>
            <consortium name="The Broad Institute Genomics Platform"/>
            <consortium name="The Broad Institute Genome Sequencing Center for Infectious Disease"/>
            <person name="Wu L."/>
            <person name="Ma J."/>
        </authorList>
    </citation>
    <scope>NUCLEOTIDE SEQUENCE [LARGE SCALE GENOMIC DNA]</scope>
    <source>
        <strain evidence="7">NBRC 106593</strain>
    </source>
</reference>
<dbReference type="Gene3D" id="1.10.10.60">
    <property type="entry name" value="Homeodomain-like"/>
    <property type="match status" value="1"/>
</dbReference>
<proteinExistence type="predicted"/>
<accession>A0ABW2AVW9</accession>
<protein>
    <submittedName>
        <fullName evidence="6">TetR family transcriptional regulator</fullName>
    </submittedName>
</protein>
<gene>
    <name evidence="6" type="ORF">ACFQBT_16285</name>
</gene>
<feature type="domain" description="HTH tetR-type" evidence="5">
    <location>
        <begin position="9"/>
        <end position="69"/>
    </location>
</feature>
<dbReference type="PRINTS" id="PR00455">
    <property type="entry name" value="HTHTETR"/>
</dbReference>
<dbReference type="InterPro" id="IPR004111">
    <property type="entry name" value="Repressor_TetR_C"/>
</dbReference>
<evidence type="ECO:0000256" key="3">
    <source>
        <dbReference type="ARBA" id="ARBA00023163"/>
    </source>
</evidence>
<evidence type="ECO:0000313" key="6">
    <source>
        <dbReference type="EMBL" id="MFC6715286.1"/>
    </source>
</evidence>
<dbReference type="PANTHER" id="PTHR30055:SF239">
    <property type="entry name" value="TRANSCRIPTIONAL REGULATORY PROTEIN"/>
    <property type="match status" value="1"/>
</dbReference>
<dbReference type="PANTHER" id="PTHR30055">
    <property type="entry name" value="HTH-TYPE TRANSCRIPTIONAL REGULATOR RUTR"/>
    <property type="match status" value="1"/>
</dbReference>
<keyword evidence="1" id="KW-0805">Transcription regulation</keyword>
<dbReference type="InterPro" id="IPR001647">
    <property type="entry name" value="HTH_TetR"/>
</dbReference>
<dbReference type="EMBL" id="JBHSWJ010000002">
    <property type="protein sequence ID" value="MFC6715286.1"/>
    <property type="molecule type" value="Genomic_DNA"/>
</dbReference>
<dbReference type="PROSITE" id="PS50977">
    <property type="entry name" value="HTH_TETR_2"/>
    <property type="match status" value="1"/>
</dbReference>
<dbReference type="SUPFAM" id="SSF46689">
    <property type="entry name" value="Homeodomain-like"/>
    <property type="match status" value="1"/>
</dbReference>